<comment type="similarity">
    <text evidence="3 10">Belongs to the FKBP-type PPIase family.</text>
</comment>
<dbReference type="Gene3D" id="3.10.50.40">
    <property type="match status" value="1"/>
</dbReference>
<keyword evidence="6" id="KW-0143">Chaperone</keyword>
<comment type="function">
    <text evidence="8">Also involved in hydrogenase metallocenter assembly, probably by participating in the nickel insertion step. This function in hydrogenase biosynthesis requires chaperone activity and the presence of the metal-binding domain, but not PPIase activity.</text>
</comment>
<dbReference type="AlphaFoldDB" id="A0A1G7D8B2"/>
<name>A0A1G7D8B2_9BACT</name>
<dbReference type="SUPFAM" id="SSF54534">
    <property type="entry name" value="FKBP-like"/>
    <property type="match status" value="1"/>
</dbReference>
<evidence type="ECO:0000313" key="12">
    <source>
        <dbReference type="EMBL" id="SDE47166.1"/>
    </source>
</evidence>
<keyword evidence="5 9" id="KW-0697">Rotamase</keyword>
<keyword evidence="4" id="KW-0963">Cytoplasm</keyword>
<evidence type="ECO:0000256" key="10">
    <source>
        <dbReference type="RuleBase" id="RU003915"/>
    </source>
</evidence>
<gene>
    <name evidence="12" type="ORF">SAMN05661003_11243</name>
</gene>
<accession>A0A1G7D8B2</accession>
<dbReference type="OrthoDB" id="9808891at2"/>
<comment type="catalytic activity">
    <reaction evidence="1 9 10">
        <text>[protein]-peptidylproline (omega=180) = [protein]-peptidylproline (omega=0)</text>
        <dbReference type="Rhea" id="RHEA:16237"/>
        <dbReference type="Rhea" id="RHEA-COMP:10747"/>
        <dbReference type="Rhea" id="RHEA-COMP:10748"/>
        <dbReference type="ChEBI" id="CHEBI:83833"/>
        <dbReference type="ChEBI" id="CHEBI:83834"/>
        <dbReference type="EC" id="5.2.1.8"/>
    </reaction>
</comment>
<evidence type="ECO:0000313" key="13">
    <source>
        <dbReference type="Proteomes" id="UP000243205"/>
    </source>
</evidence>
<dbReference type="EC" id="5.2.1.8" evidence="10"/>
<evidence type="ECO:0000256" key="3">
    <source>
        <dbReference type="ARBA" id="ARBA00006577"/>
    </source>
</evidence>
<evidence type="ECO:0000259" key="11">
    <source>
        <dbReference type="PROSITE" id="PS50059"/>
    </source>
</evidence>
<dbReference type="STRING" id="57664.SAMN05661003_11243"/>
<comment type="subcellular location">
    <subcellularLocation>
        <location evidence="2">Cytoplasm</location>
    </subcellularLocation>
</comment>
<evidence type="ECO:0000256" key="9">
    <source>
        <dbReference type="PROSITE-ProRule" id="PRU00277"/>
    </source>
</evidence>
<evidence type="ECO:0000256" key="1">
    <source>
        <dbReference type="ARBA" id="ARBA00000971"/>
    </source>
</evidence>
<organism evidence="12 13">
    <name type="scientific">Desulfuromonas thiophila</name>
    <dbReference type="NCBI Taxonomy" id="57664"/>
    <lineage>
        <taxon>Bacteria</taxon>
        <taxon>Pseudomonadati</taxon>
        <taxon>Thermodesulfobacteriota</taxon>
        <taxon>Desulfuromonadia</taxon>
        <taxon>Desulfuromonadales</taxon>
        <taxon>Desulfuromonadaceae</taxon>
        <taxon>Desulfuromonas</taxon>
    </lineage>
</organism>
<sequence length="142" mass="15218">MVTAQPGDRVKVHYTGTFDDGSQFDSSQGREPLEFALGEGAVIPGFDQAIQGMQVGERKQVRIEASEAYGDYDEEQCVTVERAMLPAELELEVGIQLQAQTAEGIPLVVTVAELGEGTVTLDGNHPLAGRALNFALELVEIA</sequence>
<evidence type="ECO:0000256" key="8">
    <source>
        <dbReference type="ARBA" id="ARBA00037071"/>
    </source>
</evidence>
<feature type="domain" description="PPIase FKBP-type" evidence="11">
    <location>
        <begin position="7"/>
        <end position="101"/>
    </location>
</feature>
<dbReference type="Pfam" id="PF00254">
    <property type="entry name" value="FKBP_C"/>
    <property type="match status" value="1"/>
</dbReference>
<evidence type="ECO:0000256" key="7">
    <source>
        <dbReference type="ARBA" id="ARBA00023235"/>
    </source>
</evidence>
<dbReference type="RefSeq" id="WP_092079274.1">
    <property type="nucleotide sequence ID" value="NZ_CALFZY010000003.1"/>
</dbReference>
<keyword evidence="13" id="KW-1185">Reference proteome</keyword>
<dbReference type="Proteomes" id="UP000243205">
    <property type="component" value="Unassembled WGS sequence"/>
</dbReference>
<keyword evidence="7 9" id="KW-0413">Isomerase</keyword>
<protein>
    <recommendedName>
        <fullName evidence="10">Peptidyl-prolyl cis-trans isomerase</fullName>
        <ecNumber evidence="10">5.2.1.8</ecNumber>
    </recommendedName>
</protein>
<dbReference type="InterPro" id="IPR001179">
    <property type="entry name" value="PPIase_FKBP_dom"/>
</dbReference>
<reference evidence="13" key="1">
    <citation type="submission" date="2016-10" db="EMBL/GenBank/DDBJ databases">
        <authorList>
            <person name="Varghese N."/>
            <person name="Submissions S."/>
        </authorList>
    </citation>
    <scope>NUCLEOTIDE SEQUENCE [LARGE SCALE GENOMIC DNA]</scope>
    <source>
        <strain evidence="13">DSM 8987</strain>
    </source>
</reference>
<evidence type="ECO:0000256" key="6">
    <source>
        <dbReference type="ARBA" id="ARBA00023186"/>
    </source>
</evidence>
<evidence type="ECO:0000256" key="4">
    <source>
        <dbReference type="ARBA" id="ARBA00022490"/>
    </source>
</evidence>
<dbReference type="GO" id="GO:0042026">
    <property type="term" value="P:protein refolding"/>
    <property type="evidence" value="ECO:0007669"/>
    <property type="project" value="UniProtKB-ARBA"/>
</dbReference>
<dbReference type="PANTHER" id="PTHR47861:SF3">
    <property type="entry name" value="FKBP-TYPE PEPTIDYL-PROLYL CIS-TRANS ISOMERASE SLYD"/>
    <property type="match status" value="1"/>
</dbReference>
<dbReference type="GO" id="GO:0005737">
    <property type="term" value="C:cytoplasm"/>
    <property type="evidence" value="ECO:0007669"/>
    <property type="project" value="UniProtKB-SubCell"/>
</dbReference>
<dbReference type="InterPro" id="IPR046357">
    <property type="entry name" value="PPIase_dom_sf"/>
</dbReference>
<dbReference type="PANTHER" id="PTHR47861">
    <property type="entry name" value="FKBP-TYPE PEPTIDYL-PROLYL CIS-TRANS ISOMERASE SLYD"/>
    <property type="match status" value="1"/>
</dbReference>
<dbReference type="PROSITE" id="PS50059">
    <property type="entry name" value="FKBP_PPIASE"/>
    <property type="match status" value="1"/>
</dbReference>
<proteinExistence type="inferred from homology"/>
<evidence type="ECO:0000256" key="5">
    <source>
        <dbReference type="ARBA" id="ARBA00023110"/>
    </source>
</evidence>
<dbReference type="EMBL" id="FNAQ01000012">
    <property type="protein sequence ID" value="SDE47166.1"/>
    <property type="molecule type" value="Genomic_DNA"/>
</dbReference>
<dbReference type="GO" id="GO:0003755">
    <property type="term" value="F:peptidyl-prolyl cis-trans isomerase activity"/>
    <property type="evidence" value="ECO:0007669"/>
    <property type="project" value="UniProtKB-UniRule"/>
</dbReference>
<evidence type="ECO:0000256" key="2">
    <source>
        <dbReference type="ARBA" id="ARBA00004496"/>
    </source>
</evidence>